<organism evidence="2">
    <name type="scientific">uncultured Gemmatimonadaceae bacterium</name>
    <dbReference type="NCBI Taxonomy" id="246130"/>
    <lineage>
        <taxon>Bacteria</taxon>
        <taxon>Pseudomonadati</taxon>
        <taxon>Gemmatimonadota</taxon>
        <taxon>Gemmatimonadia</taxon>
        <taxon>Gemmatimonadales</taxon>
        <taxon>Gemmatimonadaceae</taxon>
        <taxon>environmental samples</taxon>
    </lineage>
</organism>
<feature type="non-terminal residue" evidence="2">
    <location>
        <position position="144"/>
    </location>
</feature>
<feature type="compositionally biased region" description="Basic residues" evidence="1">
    <location>
        <begin position="1"/>
        <end position="10"/>
    </location>
</feature>
<evidence type="ECO:0000313" key="2">
    <source>
        <dbReference type="EMBL" id="CAA9342541.1"/>
    </source>
</evidence>
<reference evidence="2" key="1">
    <citation type="submission" date="2020-02" db="EMBL/GenBank/DDBJ databases">
        <authorList>
            <person name="Meier V. D."/>
        </authorList>
    </citation>
    <scope>NUCLEOTIDE SEQUENCE</scope>
    <source>
        <strain evidence="2">AVDCRST_MAG11</strain>
    </source>
</reference>
<feature type="region of interest" description="Disordered" evidence="1">
    <location>
        <begin position="1"/>
        <end position="91"/>
    </location>
</feature>
<feature type="region of interest" description="Disordered" evidence="1">
    <location>
        <begin position="116"/>
        <end position="144"/>
    </location>
</feature>
<feature type="compositionally biased region" description="Low complexity" evidence="1">
    <location>
        <begin position="127"/>
        <end position="136"/>
    </location>
</feature>
<feature type="compositionally biased region" description="Basic residues" evidence="1">
    <location>
        <begin position="30"/>
        <end position="46"/>
    </location>
</feature>
<dbReference type="EMBL" id="CADCTU010000662">
    <property type="protein sequence ID" value="CAA9342541.1"/>
    <property type="molecule type" value="Genomic_DNA"/>
</dbReference>
<name>A0A6J4LUA6_9BACT</name>
<sequence>AVGRTHRRAPAARSPGPARRRGAGLLPRRGGARAHRARVRARRRARPAPDRWAPARIPRRARRGGRGYQRGHRGPPPPPPLGGPAARGRVAGIRARLPRAGPARAGAGPRATALVLRGHHRPGPGTGHAAPRVASPRARRAARL</sequence>
<dbReference type="AlphaFoldDB" id="A0A6J4LUA6"/>
<feature type="compositionally biased region" description="Basic residues" evidence="1">
    <location>
        <begin position="57"/>
        <end position="73"/>
    </location>
</feature>
<accession>A0A6J4LUA6</accession>
<evidence type="ECO:0000256" key="1">
    <source>
        <dbReference type="SAM" id="MobiDB-lite"/>
    </source>
</evidence>
<feature type="compositionally biased region" description="Low complexity" evidence="1">
    <location>
        <begin position="11"/>
        <end position="29"/>
    </location>
</feature>
<proteinExistence type="predicted"/>
<gene>
    <name evidence="2" type="ORF">AVDCRST_MAG11-3046</name>
</gene>
<feature type="non-terminal residue" evidence="2">
    <location>
        <position position="1"/>
    </location>
</feature>
<protein>
    <submittedName>
        <fullName evidence="2">Uncharacterized protein</fullName>
    </submittedName>
</protein>